<dbReference type="PANTHER" id="PTHR20921">
    <property type="entry name" value="TRANSMEMBRANE PROTEIN 222"/>
    <property type="match status" value="1"/>
</dbReference>
<proteinExistence type="predicted"/>
<accession>A0AAW2YJE2</accession>
<name>A0AAW2YJE2_9EUKA</name>
<dbReference type="EMBL" id="JAOPGA020000166">
    <property type="protein sequence ID" value="KAL0477327.1"/>
    <property type="molecule type" value="Genomic_DNA"/>
</dbReference>
<reference evidence="2 3" key="1">
    <citation type="submission" date="2024-03" db="EMBL/GenBank/DDBJ databases">
        <title>The Acrasis kona genome and developmental transcriptomes reveal deep origins of eukaryotic multicellular pathways.</title>
        <authorList>
            <person name="Sheikh S."/>
            <person name="Fu C.-J."/>
            <person name="Brown M.W."/>
            <person name="Baldauf S.L."/>
        </authorList>
    </citation>
    <scope>NUCLEOTIDE SEQUENCE [LARGE SCALE GENOMIC DNA]</scope>
    <source>
        <strain evidence="2 3">ATCC MYA-3509</strain>
    </source>
</reference>
<sequence>MINDDERLSDDQDTGDDEELHVMDINRDKFPYSIVWTPIPLVTWMLPFVGHMGIARSDGTIYDFAGPQTVIVDDFSFGRPTKYLRLDPSKIRGSRRWDDYITRMSNQYCKMNYNFFCNNCHNMVAHMLNDMKYDGRENWGVAELCLRLFFFGSHINTWRTIKTYIGFFVFVTFLFVLNFGLLNVK</sequence>
<dbReference type="Proteomes" id="UP001431209">
    <property type="component" value="Unassembled WGS sequence"/>
</dbReference>
<dbReference type="Pfam" id="PF05608">
    <property type="entry name" value="RTE1"/>
    <property type="match status" value="2"/>
</dbReference>
<dbReference type="InterPro" id="IPR008496">
    <property type="entry name" value="TMEM222/RTE1"/>
</dbReference>
<protein>
    <submittedName>
        <fullName evidence="2">2 TM domain-containing transmembrane protein</fullName>
    </submittedName>
</protein>
<keyword evidence="1" id="KW-1133">Transmembrane helix</keyword>
<dbReference type="AlphaFoldDB" id="A0AAW2YJE2"/>
<keyword evidence="1 2" id="KW-0812">Transmembrane</keyword>
<keyword evidence="3" id="KW-1185">Reference proteome</keyword>
<evidence type="ECO:0000313" key="2">
    <source>
        <dbReference type="EMBL" id="KAL0477327.1"/>
    </source>
</evidence>
<evidence type="ECO:0000313" key="3">
    <source>
        <dbReference type="Proteomes" id="UP001431209"/>
    </source>
</evidence>
<feature type="transmembrane region" description="Helical" evidence="1">
    <location>
        <begin position="164"/>
        <end position="182"/>
    </location>
</feature>
<keyword evidence="1" id="KW-0472">Membrane</keyword>
<evidence type="ECO:0000256" key="1">
    <source>
        <dbReference type="SAM" id="Phobius"/>
    </source>
</evidence>
<gene>
    <name evidence="2" type="ORF">AKO1_005252</name>
</gene>
<comment type="caution">
    <text evidence="2">The sequence shown here is derived from an EMBL/GenBank/DDBJ whole genome shotgun (WGS) entry which is preliminary data.</text>
</comment>
<feature type="transmembrane region" description="Helical" evidence="1">
    <location>
        <begin position="30"/>
        <end position="49"/>
    </location>
</feature>
<organism evidence="2 3">
    <name type="scientific">Acrasis kona</name>
    <dbReference type="NCBI Taxonomy" id="1008807"/>
    <lineage>
        <taxon>Eukaryota</taxon>
        <taxon>Discoba</taxon>
        <taxon>Heterolobosea</taxon>
        <taxon>Tetramitia</taxon>
        <taxon>Eutetramitia</taxon>
        <taxon>Acrasidae</taxon>
        <taxon>Acrasis</taxon>
    </lineage>
</organism>
<dbReference type="PANTHER" id="PTHR20921:SF0">
    <property type="entry name" value="TRANSMEMBRANE PROTEIN 222"/>
    <property type="match status" value="1"/>
</dbReference>